<keyword evidence="2" id="KW-1185">Reference proteome</keyword>
<dbReference type="EMBL" id="JAELYA010000001">
    <property type="protein sequence ID" value="MBO3273708.1"/>
    <property type="molecule type" value="Genomic_DNA"/>
</dbReference>
<dbReference type="RefSeq" id="WP_208311541.1">
    <property type="nucleotide sequence ID" value="NZ_JAELYA010000001.1"/>
</dbReference>
<organism evidence="1 2">
    <name type="scientific">Pseudomonas schmalbachii</name>
    <dbReference type="NCBI Taxonomy" id="2816993"/>
    <lineage>
        <taxon>Bacteria</taxon>
        <taxon>Pseudomonadati</taxon>
        <taxon>Pseudomonadota</taxon>
        <taxon>Gammaproteobacteria</taxon>
        <taxon>Pseudomonadales</taxon>
        <taxon>Pseudomonadaceae</taxon>
        <taxon>Pseudomonas</taxon>
    </lineage>
</organism>
<gene>
    <name evidence="1" type="ORF">JFY56_00540</name>
</gene>
<evidence type="ECO:0000313" key="2">
    <source>
        <dbReference type="Proteomes" id="UP000669060"/>
    </source>
</evidence>
<dbReference type="Proteomes" id="UP000669060">
    <property type="component" value="Unassembled WGS sequence"/>
</dbReference>
<evidence type="ECO:0000313" key="1">
    <source>
        <dbReference type="EMBL" id="MBO3273708.1"/>
    </source>
</evidence>
<sequence length="113" mass="12614">MIHLLDELTLDAGDVKHVLALLDEELLPGRAEPVPQLVNRWVSPPVVVPGVATTLWLLWQVPDVMAYYRMRGNPGSTPEVWPKVDRFCSSRRRHILTDAGTMLPMPGEVAHAV</sequence>
<proteinExistence type="predicted"/>
<comment type="caution">
    <text evidence="1">The sequence shown here is derived from an EMBL/GenBank/DDBJ whole genome shotgun (WGS) entry which is preliminary data.</text>
</comment>
<name>A0ABS3TJ84_9PSED</name>
<accession>A0ABS3TJ84</accession>
<protein>
    <submittedName>
        <fullName evidence="1">Uncharacterized protein</fullName>
    </submittedName>
</protein>
<reference evidence="1 2" key="1">
    <citation type="submission" date="2020-12" db="EMBL/GenBank/DDBJ databases">
        <title>Pseudomonas schmalbachii sp. nov. isolated from millipede gut.</title>
        <authorList>
            <person name="Shelomi M."/>
        </authorList>
    </citation>
    <scope>NUCLEOTIDE SEQUENCE [LARGE SCALE GENOMIC DNA]</scope>
    <source>
        <strain evidence="1 2">Milli4</strain>
    </source>
</reference>